<dbReference type="RefSeq" id="WP_152569287.1">
    <property type="nucleotide sequence ID" value="NZ_JACHET010000001.1"/>
</dbReference>
<evidence type="ECO:0000259" key="1">
    <source>
        <dbReference type="PROSITE" id="PS50943"/>
    </source>
</evidence>
<reference evidence="2 4" key="1">
    <citation type="submission" date="2014-09" db="EMBL/GenBank/DDBJ databases">
        <title>Xanthomonadaceae 3.5X direct submission.</title>
        <authorList>
            <person name="Fang T."/>
            <person name="Wang H."/>
        </authorList>
    </citation>
    <scope>NUCLEOTIDE SEQUENCE [LARGE SCALE GENOMIC DNA]</scope>
    <source>
        <strain evidence="2 4">3.5X</strain>
    </source>
</reference>
<evidence type="ECO:0000313" key="5">
    <source>
        <dbReference type="Proteomes" id="UP000560000"/>
    </source>
</evidence>
<keyword evidence="4" id="KW-1185">Reference proteome</keyword>
<evidence type="ECO:0000313" key="4">
    <source>
        <dbReference type="Proteomes" id="UP000029708"/>
    </source>
</evidence>
<dbReference type="EMBL" id="JROI01000010">
    <property type="protein sequence ID" value="KGI78247.1"/>
    <property type="molecule type" value="Genomic_DNA"/>
</dbReference>
<dbReference type="HOGENOM" id="CLU_1642014_0_0_6"/>
<reference evidence="3 5" key="2">
    <citation type="submission" date="2020-08" db="EMBL/GenBank/DDBJ databases">
        <title>Genomic Encyclopedia of Type Strains, Phase IV (KMG-IV): sequencing the most valuable type-strain genomes for metagenomic binning, comparative biology and taxonomic classification.</title>
        <authorList>
            <person name="Goeker M."/>
        </authorList>
    </citation>
    <scope>NUCLEOTIDE SEQUENCE [LARGE SCALE GENOMIC DNA]</scope>
    <source>
        <strain evidence="3 5">DSM 107085</strain>
    </source>
</reference>
<evidence type="ECO:0000313" key="3">
    <source>
        <dbReference type="EMBL" id="MBB6183279.1"/>
    </source>
</evidence>
<gene>
    <name evidence="3" type="ORF">HNQ86_000624</name>
    <name evidence="2" type="ORF">LF63_0107945</name>
</gene>
<name>A0A099CX83_9GAMM</name>
<dbReference type="InterPro" id="IPR010982">
    <property type="entry name" value="Lambda_DNA-bd_dom_sf"/>
</dbReference>
<evidence type="ECO:0000313" key="2">
    <source>
        <dbReference type="EMBL" id="KGI78247.1"/>
    </source>
</evidence>
<sequence>MNVRQHGVFMSATNELLDKVKTALGVTSDAALARSLGMTAGAISNYRQHTRKPKVEVIEKLAKRIEEPAIAWAMKIEAERLHDTDPASERVWLRWAKEVAPILGKVAMIALFFAHNLPSLYIMSNCWAADLQLVSCRIPLNRVTSPFNDVTPSYRVTVHQQ</sequence>
<accession>A0A099CX83</accession>
<dbReference type="AlphaFoldDB" id="A0A099CX83"/>
<comment type="caution">
    <text evidence="2">The sequence shown here is derived from an EMBL/GenBank/DDBJ whole genome shotgun (WGS) entry which is preliminary data.</text>
</comment>
<dbReference type="Proteomes" id="UP000560000">
    <property type="component" value="Unassembled WGS sequence"/>
</dbReference>
<protein>
    <submittedName>
        <fullName evidence="3">Transcriptional regulator with XRE-family HTH domain</fullName>
    </submittedName>
</protein>
<dbReference type="InterPro" id="IPR001387">
    <property type="entry name" value="Cro/C1-type_HTH"/>
</dbReference>
<feature type="domain" description="HTH cro/C1-type" evidence="1">
    <location>
        <begin position="30"/>
        <end position="73"/>
    </location>
</feature>
<proteinExistence type="predicted"/>
<dbReference type="CDD" id="cd00093">
    <property type="entry name" value="HTH_XRE"/>
    <property type="match status" value="1"/>
</dbReference>
<dbReference type="Proteomes" id="UP000029708">
    <property type="component" value="Unassembled WGS sequence"/>
</dbReference>
<dbReference type="EMBL" id="JACHET010000001">
    <property type="protein sequence ID" value="MBB6183279.1"/>
    <property type="molecule type" value="Genomic_DNA"/>
</dbReference>
<organism evidence="2 4">
    <name type="scientific">Oleiagrimonas soli</name>
    <dbReference type="NCBI Taxonomy" id="1543381"/>
    <lineage>
        <taxon>Bacteria</taxon>
        <taxon>Pseudomonadati</taxon>
        <taxon>Pseudomonadota</taxon>
        <taxon>Gammaproteobacteria</taxon>
        <taxon>Lysobacterales</taxon>
        <taxon>Rhodanobacteraceae</taxon>
        <taxon>Oleiagrimonas</taxon>
    </lineage>
</organism>
<dbReference type="PROSITE" id="PS50943">
    <property type="entry name" value="HTH_CROC1"/>
    <property type="match status" value="1"/>
</dbReference>
<dbReference type="GO" id="GO:0003677">
    <property type="term" value="F:DNA binding"/>
    <property type="evidence" value="ECO:0007669"/>
    <property type="project" value="InterPro"/>
</dbReference>
<dbReference type="Gene3D" id="1.10.260.40">
    <property type="entry name" value="lambda repressor-like DNA-binding domains"/>
    <property type="match status" value="1"/>
</dbReference>